<dbReference type="Pfam" id="PF00888">
    <property type="entry name" value="Cullin"/>
    <property type="match status" value="1"/>
</dbReference>
<evidence type="ECO:0000256" key="1">
    <source>
        <dbReference type="ARBA" id="ARBA00006019"/>
    </source>
</evidence>
<evidence type="ECO:0000259" key="2">
    <source>
        <dbReference type="Pfam" id="PF00888"/>
    </source>
</evidence>
<dbReference type="Proteomes" id="UP000663852">
    <property type="component" value="Unassembled WGS sequence"/>
</dbReference>
<dbReference type="Gene3D" id="1.20.1310.10">
    <property type="entry name" value="Cullin Repeats"/>
    <property type="match status" value="1"/>
</dbReference>
<name>A0A814E2T1_ADIRI</name>
<comment type="similarity">
    <text evidence="1">Belongs to the cullin family.</text>
</comment>
<evidence type="ECO:0000313" key="3">
    <source>
        <dbReference type="EMBL" id="CAF0963831.1"/>
    </source>
</evidence>
<dbReference type="SUPFAM" id="SSF74788">
    <property type="entry name" value="Cullin repeat-like"/>
    <property type="match status" value="1"/>
</dbReference>
<evidence type="ECO:0000313" key="4">
    <source>
        <dbReference type="Proteomes" id="UP000663852"/>
    </source>
</evidence>
<dbReference type="InterPro" id="IPR001373">
    <property type="entry name" value="Cullin_N"/>
</dbReference>
<reference evidence="3" key="1">
    <citation type="submission" date="2021-02" db="EMBL/GenBank/DDBJ databases">
        <authorList>
            <person name="Nowell W R."/>
        </authorList>
    </citation>
    <scope>NUCLEOTIDE SEQUENCE</scope>
</reference>
<dbReference type="GO" id="GO:0006511">
    <property type="term" value="P:ubiquitin-dependent protein catabolic process"/>
    <property type="evidence" value="ECO:0007669"/>
    <property type="project" value="InterPro"/>
</dbReference>
<dbReference type="InterPro" id="IPR016159">
    <property type="entry name" value="Cullin_repeat-like_dom_sf"/>
</dbReference>
<sequence>MIHPTTFQDRWPQMKRVVLKILRQEPTSQVEWQNLFTDVYSVSTWYPASIPEIFAELTNEITRHIKQAQERVLRHDEDSALLKAYIQEWSKFYEQCEYLPKPFVRIETNSTSRRRFSTAQSIYSRMVKVLRTMRISTKTLRSN</sequence>
<dbReference type="GO" id="GO:0031625">
    <property type="term" value="F:ubiquitin protein ligase binding"/>
    <property type="evidence" value="ECO:0007669"/>
    <property type="project" value="InterPro"/>
</dbReference>
<proteinExistence type="inferred from homology"/>
<accession>A0A814E2T1</accession>
<organism evidence="3 4">
    <name type="scientific">Adineta ricciae</name>
    <name type="common">Rotifer</name>
    <dbReference type="NCBI Taxonomy" id="249248"/>
    <lineage>
        <taxon>Eukaryota</taxon>
        <taxon>Metazoa</taxon>
        <taxon>Spiralia</taxon>
        <taxon>Gnathifera</taxon>
        <taxon>Rotifera</taxon>
        <taxon>Eurotatoria</taxon>
        <taxon>Bdelloidea</taxon>
        <taxon>Adinetida</taxon>
        <taxon>Adinetidae</taxon>
        <taxon>Adineta</taxon>
    </lineage>
</organism>
<dbReference type="EMBL" id="CAJNOJ010000050">
    <property type="protein sequence ID" value="CAF0963831.1"/>
    <property type="molecule type" value="Genomic_DNA"/>
</dbReference>
<feature type="domain" description="Cullin N-terminal" evidence="2">
    <location>
        <begin position="11"/>
        <end position="132"/>
    </location>
</feature>
<protein>
    <recommendedName>
        <fullName evidence="2">Cullin N-terminal domain-containing protein</fullName>
    </recommendedName>
</protein>
<gene>
    <name evidence="3" type="ORF">EDS130_LOCUS13018</name>
</gene>
<dbReference type="AlphaFoldDB" id="A0A814E2T1"/>
<comment type="caution">
    <text evidence="3">The sequence shown here is derived from an EMBL/GenBank/DDBJ whole genome shotgun (WGS) entry which is preliminary data.</text>
</comment>
<dbReference type="OrthoDB" id="27073at2759"/>